<evidence type="ECO:0000256" key="1">
    <source>
        <dbReference type="ARBA" id="ARBA00022603"/>
    </source>
</evidence>
<dbReference type="PROSITE" id="PS51687">
    <property type="entry name" value="SAM_MT_RNA_M5U"/>
    <property type="match status" value="1"/>
</dbReference>
<dbReference type="SUPFAM" id="SSF53335">
    <property type="entry name" value="S-adenosyl-L-methionine-dependent methyltransferases"/>
    <property type="match status" value="1"/>
</dbReference>
<evidence type="ECO:0000256" key="5">
    <source>
        <dbReference type="PROSITE-ProRule" id="PRU10015"/>
    </source>
</evidence>
<dbReference type="OrthoDB" id="9804590at2"/>
<dbReference type="InterPro" id="IPR010280">
    <property type="entry name" value="U5_MeTrfase_fam"/>
</dbReference>
<reference evidence="6 7" key="1">
    <citation type="submission" date="2016-01" db="EMBL/GenBank/DDBJ databases">
        <authorList>
            <person name="Oliw E.H."/>
        </authorList>
    </citation>
    <scope>NUCLEOTIDE SEQUENCE [LARGE SCALE GENOMIC DNA]</scope>
    <source>
        <strain evidence="6 7">KA00635</strain>
    </source>
</reference>
<organism evidence="6 7">
    <name type="scientific">Aerococcus christensenii</name>
    <dbReference type="NCBI Taxonomy" id="87541"/>
    <lineage>
        <taxon>Bacteria</taxon>
        <taxon>Bacillati</taxon>
        <taxon>Bacillota</taxon>
        <taxon>Bacilli</taxon>
        <taxon>Lactobacillales</taxon>
        <taxon>Aerococcaceae</taxon>
        <taxon>Aerococcus</taxon>
    </lineage>
</organism>
<dbReference type="RefSeq" id="WP_060936400.1">
    <property type="nucleotide sequence ID" value="NZ_JASOZP010000018.1"/>
</dbReference>
<comment type="similarity">
    <text evidence="4">Belongs to the class I-like SAM-binding methyltransferase superfamily. RNA M5U methyltransferase family.</text>
</comment>
<dbReference type="GO" id="GO:0070041">
    <property type="term" value="F:rRNA (uridine-C5-)-methyltransferase activity"/>
    <property type="evidence" value="ECO:0007669"/>
    <property type="project" value="TreeGrafter"/>
</dbReference>
<dbReference type="PATRIC" id="fig|87541.4.peg.239"/>
<dbReference type="InterPro" id="IPR029063">
    <property type="entry name" value="SAM-dependent_MTases_sf"/>
</dbReference>
<dbReference type="Proteomes" id="UP000070422">
    <property type="component" value="Unassembled WGS sequence"/>
</dbReference>
<feature type="binding site" evidence="4">
    <location>
        <position position="393"/>
    </location>
    <ligand>
        <name>S-adenosyl-L-methionine</name>
        <dbReference type="ChEBI" id="CHEBI:59789"/>
    </ligand>
</feature>
<evidence type="ECO:0000256" key="4">
    <source>
        <dbReference type="PROSITE-ProRule" id="PRU01024"/>
    </source>
</evidence>
<keyword evidence="3 4" id="KW-0949">S-adenosyl-L-methionine</keyword>
<sequence>MKQCCPSEQLEVEVKSLNEQGLGQANYHFPDTEKGKGRNLKLEIPKALPGDKLLVTVPNARGRKRATLTYDRVIEAAPSRIGGYELIGPQVGGAPLEFMAYEYQLKFKRELIQNFFARADFDSELVEEVWGMEDPYHYRNKIELSFSKEGELGFFAQGHQYQIVDWQKNILAPEIFMRIKETVQSWQKKWQIAGYDKKSKEGCLRQLLLRQGHQTGEVMVVIFAKEVSDVYKEARQDLLIRMQAYDEVKSLMWIKNTEISDRMGADTIEVLAGSDYIIDELAGFHYRLYFDTFFQPNPRQAQRMIHLVSDWANLTEESRIIDLFCGVGTFSLPLAKRAKDLVGIEIIEQSIESAKRNARDNGVTNAHFIARDARHGLAEIEEEWGQANILLLDPPRNGAGGKIMRRIGRLGIDKIIYVSCNPKSLVQDLVWLREFGYKVSKVQPIDQFPHTQHVETVVLMSRTQ</sequence>
<protein>
    <submittedName>
        <fullName evidence="6">23S rRNA (Uracil-5-)-methyltransferase RumA</fullName>
    </submittedName>
</protein>
<dbReference type="FunFam" id="3.40.50.150:FF:000009">
    <property type="entry name" value="23S rRNA (Uracil(1939)-C(5))-methyltransferase RlmD"/>
    <property type="match status" value="1"/>
</dbReference>
<evidence type="ECO:0000256" key="2">
    <source>
        <dbReference type="ARBA" id="ARBA00022679"/>
    </source>
</evidence>
<dbReference type="GO" id="GO:0070475">
    <property type="term" value="P:rRNA base methylation"/>
    <property type="evidence" value="ECO:0007669"/>
    <property type="project" value="TreeGrafter"/>
</dbReference>
<dbReference type="Gene3D" id="2.40.50.1070">
    <property type="match status" value="1"/>
</dbReference>
<dbReference type="EMBL" id="LSCQ01000016">
    <property type="protein sequence ID" value="KXB37955.1"/>
    <property type="molecule type" value="Genomic_DNA"/>
</dbReference>
<gene>
    <name evidence="6" type="ORF">HMPREF3187_00240</name>
</gene>
<dbReference type="NCBIfam" id="TIGR00479">
    <property type="entry name" value="rumA"/>
    <property type="match status" value="1"/>
</dbReference>
<keyword evidence="1 4" id="KW-0489">Methyltransferase</keyword>
<feature type="binding site" evidence="4">
    <location>
        <position position="345"/>
    </location>
    <ligand>
        <name>S-adenosyl-L-methionine</name>
        <dbReference type="ChEBI" id="CHEBI:59789"/>
    </ligand>
</feature>
<dbReference type="AlphaFoldDB" id="A0A133Y4A3"/>
<comment type="caution">
    <text evidence="6">The sequence shown here is derived from an EMBL/GenBank/DDBJ whole genome shotgun (WGS) entry which is preliminary data.</text>
</comment>
<dbReference type="CDD" id="cd02440">
    <property type="entry name" value="AdoMet_MTases"/>
    <property type="match status" value="1"/>
</dbReference>
<dbReference type="PROSITE" id="PS01230">
    <property type="entry name" value="TRMA_1"/>
    <property type="match status" value="1"/>
</dbReference>
<dbReference type="InterPro" id="IPR030391">
    <property type="entry name" value="MeTrfase_TrmA_CS"/>
</dbReference>
<evidence type="ECO:0000256" key="3">
    <source>
        <dbReference type="ARBA" id="ARBA00022691"/>
    </source>
</evidence>
<evidence type="ECO:0000313" key="6">
    <source>
        <dbReference type="EMBL" id="KXB37955.1"/>
    </source>
</evidence>
<evidence type="ECO:0000313" key="7">
    <source>
        <dbReference type="Proteomes" id="UP000070422"/>
    </source>
</evidence>
<feature type="active site" description="Nucleophile" evidence="4">
    <location>
        <position position="420"/>
    </location>
</feature>
<keyword evidence="2 4" id="KW-0808">Transferase</keyword>
<dbReference type="PROSITE" id="PS01231">
    <property type="entry name" value="TRMA_2"/>
    <property type="match status" value="1"/>
</dbReference>
<feature type="binding site" evidence="4">
    <location>
        <position position="324"/>
    </location>
    <ligand>
        <name>S-adenosyl-L-methionine</name>
        <dbReference type="ChEBI" id="CHEBI:59789"/>
    </ligand>
</feature>
<name>A0A133Y4A3_9LACT</name>
<dbReference type="Pfam" id="PF05958">
    <property type="entry name" value="tRNA_U5-meth_tr"/>
    <property type="match status" value="1"/>
</dbReference>
<dbReference type="Gene3D" id="3.40.50.150">
    <property type="entry name" value="Vaccinia Virus protein VP39"/>
    <property type="match status" value="1"/>
</dbReference>
<dbReference type="PANTHER" id="PTHR11061">
    <property type="entry name" value="RNA M5U METHYLTRANSFERASE"/>
    <property type="match status" value="1"/>
</dbReference>
<dbReference type="InterPro" id="IPR030390">
    <property type="entry name" value="MeTrfase_TrmA_AS"/>
</dbReference>
<accession>A0A133Y4A3</accession>
<feature type="binding site" evidence="4">
    <location>
        <position position="295"/>
    </location>
    <ligand>
        <name>S-adenosyl-L-methionine</name>
        <dbReference type="ChEBI" id="CHEBI:59789"/>
    </ligand>
</feature>
<dbReference type="PANTHER" id="PTHR11061:SF30">
    <property type="entry name" value="TRNA (URACIL(54)-C(5))-METHYLTRANSFERASE"/>
    <property type="match status" value="1"/>
</dbReference>
<feature type="active site" evidence="5">
    <location>
        <position position="420"/>
    </location>
</feature>
<proteinExistence type="inferred from homology"/>